<dbReference type="InterPro" id="IPR029787">
    <property type="entry name" value="Nucleotide_cyclase"/>
</dbReference>
<dbReference type="CDD" id="cd00130">
    <property type="entry name" value="PAS"/>
    <property type="match status" value="1"/>
</dbReference>
<dbReference type="SMART" id="SM00091">
    <property type="entry name" value="PAS"/>
    <property type="match status" value="1"/>
</dbReference>
<feature type="domain" description="GGDEF" evidence="17">
    <location>
        <begin position="645"/>
        <end position="783"/>
    </location>
</feature>
<dbReference type="Pfam" id="PF02743">
    <property type="entry name" value="dCache_1"/>
    <property type="match status" value="1"/>
</dbReference>
<dbReference type="CDD" id="cd01949">
    <property type="entry name" value="GGDEF"/>
    <property type="match status" value="1"/>
</dbReference>
<evidence type="ECO:0000259" key="16">
    <source>
        <dbReference type="PROSITE" id="PS50885"/>
    </source>
</evidence>
<dbReference type="Pfam" id="PF00990">
    <property type="entry name" value="GGDEF"/>
    <property type="match status" value="1"/>
</dbReference>
<keyword evidence="6" id="KW-0547">Nucleotide-binding</keyword>
<dbReference type="PROSITE" id="PS50883">
    <property type="entry name" value="EAL"/>
    <property type="match status" value="1"/>
</dbReference>
<evidence type="ECO:0000313" key="18">
    <source>
        <dbReference type="EMBL" id="MBK8889375.1"/>
    </source>
</evidence>
<dbReference type="Pfam" id="PF00563">
    <property type="entry name" value="EAL"/>
    <property type="match status" value="1"/>
</dbReference>
<dbReference type="InterPro" id="IPR003660">
    <property type="entry name" value="HAMP_dom"/>
</dbReference>
<evidence type="ECO:0000259" key="13">
    <source>
        <dbReference type="PROSITE" id="PS50112"/>
    </source>
</evidence>
<dbReference type="GO" id="GO:0000160">
    <property type="term" value="P:phosphorelay signal transduction system"/>
    <property type="evidence" value="ECO:0007669"/>
    <property type="project" value="UniProtKB-KW"/>
</dbReference>
<evidence type="ECO:0000259" key="14">
    <source>
        <dbReference type="PROSITE" id="PS50113"/>
    </source>
</evidence>
<keyword evidence="3" id="KW-0597">Phosphoprotein</keyword>
<dbReference type="SUPFAM" id="SSF141868">
    <property type="entry name" value="EAL domain-like"/>
    <property type="match status" value="1"/>
</dbReference>
<dbReference type="InterPro" id="IPR052155">
    <property type="entry name" value="Biofilm_reg_signaling"/>
</dbReference>
<dbReference type="Pfam" id="PF13188">
    <property type="entry name" value="PAS_8"/>
    <property type="match status" value="1"/>
</dbReference>
<dbReference type="CDD" id="cd18774">
    <property type="entry name" value="PDC2_HK_sensor"/>
    <property type="match status" value="1"/>
</dbReference>
<dbReference type="SMART" id="SM00086">
    <property type="entry name" value="PAC"/>
    <property type="match status" value="1"/>
</dbReference>
<evidence type="ECO:0000256" key="7">
    <source>
        <dbReference type="ARBA" id="ARBA00022777"/>
    </source>
</evidence>
<evidence type="ECO:0000313" key="19">
    <source>
        <dbReference type="Proteomes" id="UP000808146"/>
    </source>
</evidence>
<dbReference type="PANTHER" id="PTHR44757:SF2">
    <property type="entry name" value="BIOFILM ARCHITECTURE MAINTENANCE PROTEIN MBAA"/>
    <property type="match status" value="1"/>
</dbReference>
<evidence type="ECO:0000256" key="2">
    <source>
        <dbReference type="ARBA" id="ARBA00022475"/>
    </source>
</evidence>
<proteinExistence type="predicted"/>
<keyword evidence="2" id="KW-1003">Cell membrane</keyword>
<dbReference type="NCBIfam" id="TIGR00254">
    <property type="entry name" value="GGDEF"/>
    <property type="match status" value="1"/>
</dbReference>
<dbReference type="Proteomes" id="UP000808146">
    <property type="component" value="Unassembled WGS sequence"/>
</dbReference>
<dbReference type="InterPro" id="IPR000160">
    <property type="entry name" value="GGDEF_dom"/>
</dbReference>
<feature type="domain" description="EAL" evidence="15">
    <location>
        <begin position="792"/>
        <end position="1045"/>
    </location>
</feature>
<evidence type="ECO:0000256" key="10">
    <source>
        <dbReference type="ARBA" id="ARBA00023012"/>
    </source>
</evidence>
<dbReference type="NCBIfam" id="TIGR00229">
    <property type="entry name" value="sensory_box"/>
    <property type="match status" value="1"/>
</dbReference>
<dbReference type="InterPro" id="IPR035965">
    <property type="entry name" value="PAS-like_dom_sf"/>
</dbReference>
<dbReference type="GO" id="GO:0016301">
    <property type="term" value="F:kinase activity"/>
    <property type="evidence" value="ECO:0007669"/>
    <property type="project" value="UniProtKB-KW"/>
</dbReference>
<dbReference type="CDD" id="cd12914">
    <property type="entry name" value="PDC1_DGC_like"/>
    <property type="match status" value="1"/>
</dbReference>
<keyword evidence="11 12" id="KW-0472">Membrane</keyword>
<dbReference type="InterPro" id="IPR000014">
    <property type="entry name" value="PAS"/>
</dbReference>
<dbReference type="SUPFAM" id="SSF103190">
    <property type="entry name" value="Sensory domain-like"/>
    <property type="match status" value="1"/>
</dbReference>
<feature type="transmembrane region" description="Helical" evidence="12">
    <location>
        <begin position="6"/>
        <end position="29"/>
    </location>
</feature>
<keyword evidence="8" id="KW-0067">ATP-binding</keyword>
<dbReference type="CDD" id="cd01948">
    <property type="entry name" value="EAL"/>
    <property type="match status" value="1"/>
</dbReference>
<dbReference type="PROSITE" id="PS50887">
    <property type="entry name" value="GGDEF"/>
    <property type="match status" value="1"/>
</dbReference>
<protein>
    <submittedName>
        <fullName evidence="18">EAL domain-containing protein</fullName>
    </submittedName>
</protein>
<dbReference type="Gene3D" id="6.10.340.10">
    <property type="match status" value="1"/>
</dbReference>
<evidence type="ECO:0000256" key="3">
    <source>
        <dbReference type="ARBA" id="ARBA00022553"/>
    </source>
</evidence>
<keyword evidence="5 12" id="KW-0812">Transmembrane</keyword>
<feature type="transmembrane region" description="Helical" evidence="12">
    <location>
        <begin position="284"/>
        <end position="303"/>
    </location>
</feature>
<feature type="domain" description="HAMP" evidence="16">
    <location>
        <begin position="304"/>
        <end position="357"/>
    </location>
</feature>
<evidence type="ECO:0000256" key="9">
    <source>
        <dbReference type="ARBA" id="ARBA00022989"/>
    </source>
</evidence>
<dbReference type="InterPro" id="IPR029151">
    <property type="entry name" value="Sensor-like_sf"/>
</dbReference>
<dbReference type="PROSITE" id="PS50112">
    <property type="entry name" value="PAS"/>
    <property type="match status" value="1"/>
</dbReference>
<evidence type="ECO:0000256" key="4">
    <source>
        <dbReference type="ARBA" id="ARBA00022679"/>
    </source>
</evidence>
<feature type="domain" description="PAS" evidence="13">
    <location>
        <begin position="488"/>
        <end position="541"/>
    </location>
</feature>
<dbReference type="GO" id="GO:0005524">
    <property type="term" value="F:ATP binding"/>
    <property type="evidence" value="ECO:0007669"/>
    <property type="project" value="UniProtKB-KW"/>
</dbReference>
<dbReference type="Gene3D" id="3.30.70.270">
    <property type="match status" value="1"/>
</dbReference>
<evidence type="ECO:0000256" key="1">
    <source>
        <dbReference type="ARBA" id="ARBA00004651"/>
    </source>
</evidence>
<dbReference type="InterPro" id="IPR001633">
    <property type="entry name" value="EAL_dom"/>
</dbReference>
<evidence type="ECO:0000256" key="11">
    <source>
        <dbReference type="ARBA" id="ARBA00023136"/>
    </source>
</evidence>
<dbReference type="InterPro" id="IPR035919">
    <property type="entry name" value="EAL_sf"/>
</dbReference>
<dbReference type="SMART" id="SM00052">
    <property type="entry name" value="EAL"/>
    <property type="match status" value="1"/>
</dbReference>
<dbReference type="SUPFAM" id="SSF55785">
    <property type="entry name" value="PYP-like sensor domain (PAS domain)"/>
    <property type="match status" value="2"/>
</dbReference>
<accession>A0A9D7LK99</accession>
<comment type="caution">
    <text evidence="18">The sequence shown here is derived from an EMBL/GenBank/DDBJ whole genome shotgun (WGS) entry which is preliminary data.</text>
</comment>
<keyword evidence="10" id="KW-0902">Two-component regulatory system</keyword>
<evidence type="ECO:0000259" key="17">
    <source>
        <dbReference type="PROSITE" id="PS50887"/>
    </source>
</evidence>
<dbReference type="Gene3D" id="3.30.450.20">
    <property type="entry name" value="PAS domain"/>
    <property type="match status" value="3"/>
</dbReference>
<dbReference type="GO" id="GO:0005886">
    <property type="term" value="C:plasma membrane"/>
    <property type="evidence" value="ECO:0007669"/>
    <property type="project" value="UniProtKB-SubCell"/>
</dbReference>
<organism evidence="18 19">
    <name type="scientific">Candidatus Dechloromonas phosphorivorans</name>
    <dbReference type="NCBI Taxonomy" id="2899244"/>
    <lineage>
        <taxon>Bacteria</taxon>
        <taxon>Pseudomonadati</taxon>
        <taxon>Pseudomonadota</taxon>
        <taxon>Betaproteobacteria</taxon>
        <taxon>Rhodocyclales</taxon>
        <taxon>Azonexaceae</taxon>
        <taxon>Dechloromonas</taxon>
    </lineage>
</organism>
<dbReference type="InterPro" id="IPR013656">
    <property type="entry name" value="PAS_4"/>
</dbReference>
<keyword evidence="7" id="KW-0418">Kinase</keyword>
<evidence type="ECO:0000259" key="15">
    <source>
        <dbReference type="PROSITE" id="PS50883"/>
    </source>
</evidence>
<dbReference type="PANTHER" id="PTHR44757">
    <property type="entry name" value="DIGUANYLATE CYCLASE DGCP"/>
    <property type="match status" value="1"/>
</dbReference>
<dbReference type="EMBL" id="JADKBR010000001">
    <property type="protein sequence ID" value="MBK8889375.1"/>
    <property type="molecule type" value="Genomic_DNA"/>
</dbReference>
<evidence type="ECO:0000256" key="5">
    <source>
        <dbReference type="ARBA" id="ARBA00022692"/>
    </source>
</evidence>
<keyword evidence="4" id="KW-0808">Transferase</keyword>
<dbReference type="InterPro" id="IPR043128">
    <property type="entry name" value="Rev_trsase/Diguanyl_cyclase"/>
</dbReference>
<evidence type="ECO:0000256" key="6">
    <source>
        <dbReference type="ARBA" id="ARBA00022741"/>
    </source>
</evidence>
<dbReference type="InterPro" id="IPR001610">
    <property type="entry name" value="PAC"/>
</dbReference>
<keyword evidence="9 12" id="KW-1133">Transmembrane helix</keyword>
<dbReference type="SMART" id="SM00267">
    <property type="entry name" value="GGDEF"/>
    <property type="match status" value="1"/>
</dbReference>
<evidence type="ECO:0000256" key="8">
    <source>
        <dbReference type="ARBA" id="ARBA00022840"/>
    </source>
</evidence>
<comment type="subcellular location">
    <subcellularLocation>
        <location evidence="1">Cell membrane</location>
        <topology evidence="1">Multi-pass membrane protein</topology>
    </subcellularLocation>
</comment>
<sequence length="1055" mass="116333">MSSLKSRLTLAMLISFLAGIWSLSFYASWTLQQDMERQLGEQQLATISFIASDVEEDLQDGIKSLKGLASTIDAAVLDHPVALQRLLNQWPPAHFNAGILAYRADGTAIAEAPFSSARIGVNYMDRDYILGAIQEGKPTIGRPVIGKTHRKPIIVMAAPVRDAEGKVIGAVSGVTDLGRPGFLDKISENHYGKTGGYVLIDRTNRLIITATDKSRIMEKLPERGFNPLLDRFLDGHEGSFAYTNSRGTEVLNSARTIPGSDWLIGVTLPIEEAFAPIRDMQRRMLLATLFLTLLVGAVIWWVLGRQLAPMLTSARSLAAMSDASQPLAPLAVARQDEVGRLVSGFNRLLESLDNRNAELQQMEWKFQALFEKGPIGVAYHEMIYDASGKPVDYRYLDANAAFTDLTGVDPRGKTVLQAFPGIENDPFDWIATLGHIARTGEDTRFEQFFPLNGRWYDFVAYQYKQDCFVAAFIDITQRKDAEAKLQEASQKLSLHFEQSPLATIEWDLEFRVVRWNPAAEQIFGYSADEAVGQLATFIIPEAALPITTAVWEELVAGTGGERSDNRNLRRDGKLIECAWYNTSLRDTSGRVVAVMSLVQDITERNEAEEKIKALAFFDQLTGLPNRSLLMDRLKQSLRASSRSGQYVALLLIDLDNFKTLNDTLGHDMGDLLLKQVAERLLASVRAGDTVARLGGDEFVLILSNLSATLSDAATLAELVGEKIIATLDQVYQLDGVTYQCTASMGATLFIGERTDIDSLVKQADIAMYRSKKEGGNTLRFFDPDMEAFIVKRAAMEKDLRQAVLEGQLALHYQPQESRGQLMGAEALLRWDHPVNGPVSPAEFIPLAEETGLILPLGQWVLEAACDQLAAWAARPETSHLALAVNVSAHQFRQDGFVDDVLRALRKAKANPQRLKLELTESALVANIEDVIEKMFALKAKGVGFSLDDFGTGYSSLSYLKRLPLDQLKIDRSFVHDILIDANDAAIAQTIIALADSFGLTVIAEGVETAAQRDYLSSVGCHSCQGYLISRPLPAEGFERFARQAWAALQKESSAG</sequence>
<name>A0A9D7LK99_9RHOO</name>
<evidence type="ECO:0000256" key="12">
    <source>
        <dbReference type="SAM" id="Phobius"/>
    </source>
</evidence>
<dbReference type="PROSITE" id="PS50885">
    <property type="entry name" value="HAMP"/>
    <property type="match status" value="1"/>
</dbReference>
<dbReference type="AlphaFoldDB" id="A0A9D7LK99"/>
<dbReference type="FunFam" id="3.20.20.450:FF:000001">
    <property type="entry name" value="Cyclic di-GMP phosphodiesterase yahA"/>
    <property type="match status" value="1"/>
</dbReference>
<dbReference type="InterPro" id="IPR033479">
    <property type="entry name" value="dCache_1"/>
</dbReference>
<dbReference type="SUPFAM" id="SSF55073">
    <property type="entry name" value="Nucleotide cyclase"/>
    <property type="match status" value="1"/>
</dbReference>
<dbReference type="Pfam" id="PF08448">
    <property type="entry name" value="PAS_4"/>
    <property type="match status" value="1"/>
</dbReference>
<dbReference type="InterPro" id="IPR000700">
    <property type="entry name" value="PAS-assoc_C"/>
</dbReference>
<reference evidence="18" key="1">
    <citation type="submission" date="2020-10" db="EMBL/GenBank/DDBJ databases">
        <title>Connecting structure to function with the recovery of over 1000 high-quality activated sludge metagenome-assembled genomes encoding full-length rRNA genes using long-read sequencing.</title>
        <authorList>
            <person name="Singleton C.M."/>
            <person name="Petriglieri F."/>
            <person name="Kristensen J.M."/>
            <person name="Kirkegaard R.H."/>
            <person name="Michaelsen T.Y."/>
            <person name="Andersen M.H."/>
            <person name="Karst S.M."/>
            <person name="Dueholm M.S."/>
            <person name="Nielsen P.H."/>
            <person name="Albertsen M."/>
        </authorList>
    </citation>
    <scope>NUCLEOTIDE SEQUENCE</scope>
    <source>
        <strain evidence="18">OdNE_18-Q3-R46-58_BAT3C.305</strain>
    </source>
</reference>
<feature type="domain" description="PAC" evidence="14">
    <location>
        <begin position="561"/>
        <end position="613"/>
    </location>
</feature>
<gene>
    <name evidence="18" type="ORF">IPN75_02790</name>
</gene>
<dbReference type="PROSITE" id="PS50113">
    <property type="entry name" value="PAC"/>
    <property type="match status" value="1"/>
</dbReference>
<dbReference type="Gene3D" id="3.20.20.450">
    <property type="entry name" value="EAL domain"/>
    <property type="match status" value="1"/>
</dbReference>